<dbReference type="Pfam" id="PF10123">
    <property type="entry name" value="Mu-like_Pro"/>
    <property type="match status" value="1"/>
</dbReference>
<dbReference type="EMBL" id="VIGX01000004">
    <property type="protein sequence ID" value="TWS29005.1"/>
    <property type="molecule type" value="Genomic_DNA"/>
</dbReference>
<dbReference type="InterPro" id="IPR012106">
    <property type="entry name" value="Phage_Mu_Gp1"/>
</dbReference>
<feature type="region of interest" description="Disordered" evidence="1">
    <location>
        <begin position="1"/>
        <end position="30"/>
    </location>
</feature>
<dbReference type="RefSeq" id="WP_146486736.1">
    <property type="nucleotide sequence ID" value="NZ_VIGX01000004.1"/>
</dbReference>
<dbReference type="Proteomes" id="UP000319375">
    <property type="component" value="Unassembled WGS sequence"/>
</dbReference>
<organism evidence="2 3">
    <name type="scientific">Tsukamurella conjunctivitidis</name>
    <dbReference type="NCBI Taxonomy" id="2592068"/>
    <lineage>
        <taxon>Bacteria</taxon>
        <taxon>Bacillati</taxon>
        <taxon>Actinomycetota</taxon>
        <taxon>Actinomycetes</taxon>
        <taxon>Mycobacteriales</taxon>
        <taxon>Tsukamurellaceae</taxon>
        <taxon>Tsukamurella</taxon>
    </lineage>
</organism>
<dbReference type="AlphaFoldDB" id="A0A5C5S3F5"/>
<comment type="caution">
    <text evidence="2">The sequence shown here is derived from an EMBL/GenBank/DDBJ whole genome shotgun (WGS) entry which is preliminary data.</text>
</comment>
<accession>A0A5C5S3F5</accession>
<evidence type="ECO:0000313" key="3">
    <source>
        <dbReference type="Proteomes" id="UP000319375"/>
    </source>
</evidence>
<proteinExistence type="predicted"/>
<name>A0A5C5S3F5_9ACTN</name>
<evidence type="ECO:0000256" key="1">
    <source>
        <dbReference type="SAM" id="MobiDB-lite"/>
    </source>
</evidence>
<protein>
    <recommendedName>
        <fullName evidence="4">Mu-like prophage I protein</fullName>
    </recommendedName>
</protein>
<dbReference type="OrthoDB" id="9806592at2"/>
<reference evidence="2 3" key="1">
    <citation type="submission" date="2019-06" db="EMBL/GenBank/DDBJ databases">
        <title>Tsukamurella conjunctivitidis sp. nov., Tsukamurella assacharolytica sp. nov. and Tsukamurella sputae sp. nov. isolated from patients with conjunctivitis, bacteraemia (lymphoma) and respiratory infection (sputum) in Hong Kong.</title>
        <authorList>
            <person name="Teng J.L.L."/>
            <person name="Lee H.H."/>
            <person name="Fong J.Y.H."/>
            <person name="Fok K.M.N."/>
            <person name="Lau S.K.P."/>
            <person name="Woo P.C.Y."/>
        </authorList>
    </citation>
    <scope>NUCLEOTIDE SEQUENCE [LARGE SCALE GENOMIC DNA]</scope>
    <source>
        <strain evidence="2 3">HKU72</strain>
    </source>
</reference>
<keyword evidence="3" id="KW-1185">Reference proteome</keyword>
<sequence length="181" mass="18809">MPKPRTRGRTNAAADTPKDEAVELEPVDPPDIDPTVWATLLDALGLDATVTADDVLAAVQGLVDKEAAADGAPSAIAAAAGRAGLEVMDTDTATALRAAAAEGAQIKAAAAAQRREQVVNDAIKAGKITRARAGHWRTLIEHDPGMEQVLASIPRETAFPVTERGHSVDVDGDGDGSTWFR</sequence>
<evidence type="ECO:0000313" key="2">
    <source>
        <dbReference type="EMBL" id="TWS29005.1"/>
    </source>
</evidence>
<gene>
    <name evidence="2" type="ORF">FK530_09275</name>
</gene>
<evidence type="ECO:0008006" key="4">
    <source>
        <dbReference type="Google" id="ProtNLM"/>
    </source>
</evidence>